<organismHost>
    <name type="scientific">Homo sapiens</name>
    <name type="common">Human</name>
    <dbReference type="NCBI Taxonomy" id="9606"/>
</organismHost>
<keyword evidence="3 7" id="KW-0244">Early protein</keyword>
<evidence type="ECO:0000256" key="8">
    <source>
        <dbReference type="SAM" id="MobiDB-lite"/>
    </source>
</evidence>
<evidence type="ECO:0000256" key="5">
    <source>
        <dbReference type="ARBA" id="ARBA00023189"/>
    </source>
</evidence>
<evidence type="ECO:0000256" key="3">
    <source>
        <dbReference type="ARBA" id="ARBA00022518"/>
    </source>
</evidence>
<dbReference type="GO" id="GO:0033668">
    <property type="term" value="P:symbiont-mediated suppression of host apoptosis"/>
    <property type="evidence" value="ECO:0007669"/>
    <property type="project" value="UniProtKB-KW"/>
</dbReference>
<dbReference type="PROSITE" id="PS50062">
    <property type="entry name" value="BCL2_FAMILY"/>
    <property type="match status" value="1"/>
</dbReference>
<dbReference type="GO" id="GO:0044203">
    <property type="term" value="C:host cell nuclear lamina"/>
    <property type="evidence" value="ECO:0007669"/>
    <property type="project" value="UniProtKB-SubCell"/>
</dbReference>
<sequence length="158" mass="18124">MEFWSELQSYQSLRRLLELASARTSSCWRFIFGSTLTNVIYRAKEDYSSRFAELLSFNPGIFASLNLGHHSFFQEIVIKNLDFSSPGRTVSGVGLIWCVCIQESAYTHLSEGYTLDYMTMALWRTLLRRKRVLGCSPAQPPHGLDPTVREEEEEGEEN</sequence>
<reference evidence="9" key="1">
    <citation type="submission" date="2020-07" db="EMBL/GenBank/DDBJ databases">
        <title>Whole genomic analysis of two potential novel Human mastadenovirus species C recombinants in Brazil.</title>
        <authorList>
            <person name="Tahmasebi R."/>
            <person name="da-Costa A.C."/>
            <person name="Watanabe A.S.A."/>
            <person name="Tinker R."/>
            <person name="Milagres F.A.P."/>
            <person name="Sayao-Lobato M.C.A.B."/>
            <person name="Teles Md.A.R."/>
            <person name="Brustulin R."/>
            <person name="Chagas R.T."/>
            <person name="Alves Soares C.V.D."/>
            <person name="Villanova F."/>
            <person name="Deng X."/>
            <person name="Delwart E.L."/>
            <person name="Leal E.S."/>
            <person name="Luchs A."/>
            <person name="Sabino E.C."/>
        </authorList>
    </citation>
    <scope>NUCLEOTIDE SEQUENCE [LARGE SCALE GENOMIC DNA]</scope>
    <source>
        <strain evidence="9">119-Araguaina</strain>
    </source>
</reference>
<dbReference type="GO" id="GO:0020002">
    <property type="term" value="C:host cell plasma membrane"/>
    <property type="evidence" value="ECO:0007669"/>
    <property type="project" value="UniProtKB-SubCell"/>
</dbReference>
<keyword evidence="7" id="KW-0472">Membrane</keyword>
<keyword evidence="4 7" id="KW-0945">Host-virus interaction</keyword>
<evidence type="ECO:0000256" key="6">
    <source>
        <dbReference type="ARBA" id="ARBA00023323"/>
    </source>
</evidence>
<comment type="similarity">
    <text evidence="1 7">Belongs to the adenoviridae E1B 19 kDa protein family.</text>
</comment>
<dbReference type="InterPro" id="IPR002475">
    <property type="entry name" value="Bcl2-like"/>
</dbReference>
<feature type="region of interest" description="Disordered" evidence="8">
    <location>
        <begin position="137"/>
        <end position="158"/>
    </location>
</feature>
<comment type="function">
    <text evidence="7">Putative adenovirus Bcl-2 homolog that inhibits apoptosis induced by TNF or FAS pathways, as well as p53-mediated apoptosis. Without E1B 19K function, virus production is compromised because of premature death of host cell. Interacts with Bax protein in cell lysates.</text>
</comment>
<comment type="subcellular location">
    <subcellularLocation>
        <location evidence="7">Host cell membrane</location>
    </subcellularLocation>
    <subcellularLocation>
        <location evidence="7">Host nucleus envelope</location>
    </subcellularLocation>
    <subcellularLocation>
        <location evidence="7">Host nucleus lamina</location>
    </subcellularLocation>
</comment>
<evidence type="ECO:0000256" key="4">
    <source>
        <dbReference type="ARBA" id="ARBA00022581"/>
    </source>
</evidence>
<keyword evidence="7" id="KW-1048">Host nucleus</keyword>
<evidence type="ECO:0000256" key="2">
    <source>
        <dbReference type="ARBA" id="ARBA00013796"/>
    </source>
</evidence>
<dbReference type="Pfam" id="PF01691">
    <property type="entry name" value="Adeno_E1B_19K"/>
    <property type="match status" value="1"/>
</dbReference>
<name>A0A7U3RWV6_ADE41</name>
<keyword evidence="7" id="KW-0053">Apoptosis</keyword>
<accession>A0A7U3RWV6</accession>
<protein>
    <recommendedName>
        <fullName evidence="2 7">E1B protein, small T-antigen</fullName>
    </recommendedName>
</protein>
<evidence type="ECO:0000313" key="9">
    <source>
        <dbReference type="EMBL" id="QOV03154.1"/>
    </source>
</evidence>
<dbReference type="Proteomes" id="UP000593660">
    <property type="component" value="Segment"/>
</dbReference>
<evidence type="ECO:0000256" key="1">
    <source>
        <dbReference type="ARBA" id="ARBA00010275"/>
    </source>
</evidence>
<keyword evidence="7" id="KW-1043">Host membrane</keyword>
<dbReference type="InterPro" id="IPR002924">
    <property type="entry name" value="Adenovir_t-Ag_E1B_19kDa"/>
</dbReference>
<keyword evidence="7" id="KW-1032">Host cell membrane</keyword>
<dbReference type="EMBL" id="MT790999">
    <property type="protein sequence ID" value="QOV03154.1"/>
    <property type="molecule type" value="Genomic_DNA"/>
</dbReference>
<keyword evidence="6 7" id="KW-1119">Modulation of host cell apoptosis by virus</keyword>
<proteinExistence type="inferred from homology"/>
<evidence type="ECO:0000256" key="7">
    <source>
        <dbReference type="RuleBase" id="RU364111"/>
    </source>
</evidence>
<keyword evidence="5 7" id="KW-1081">Inhibition of host apoptosis by viral BCL2-like protein</keyword>
<organism evidence="9">
    <name type="scientific">Human adenovirus F serotype 41</name>
    <name type="common">HAdV-41</name>
    <name type="synonym">Human adenovirus 41</name>
    <dbReference type="NCBI Taxonomy" id="10524"/>
    <lineage>
        <taxon>Viruses</taxon>
        <taxon>Varidnaviria</taxon>
        <taxon>Bamfordvirae</taxon>
        <taxon>Preplasmiviricota</taxon>
        <taxon>Polisuviricotina</taxon>
        <taxon>Pharingeaviricetes</taxon>
        <taxon>Rowavirales</taxon>
        <taxon>Adenoviridae</taxon>
        <taxon>Mastadenovirus</taxon>
        <taxon>Mastadenovirus faecale</taxon>
        <taxon>Human mastadenovirus F</taxon>
    </lineage>
</organism>